<dbReference type="Pfam" id="PF00512">
    <property type="entry name" value="HisKA"/>
    <property type="match status" value="1"/>
</dbReference>
<dbReference type="InterPro" id="IPR003594">
    <property type="entry name" value="HATPase_dom"/>
</dbReference>
<keyword evidence="9" id="KW-0067">ATP-binding</keyword>
<dbReference type="SUPFAM" id="SSF158472">
    <property type="entry name" value="HAMP domain-like"/>
    <property type="match status" value="1"/>
</dbReference>
<evidence type="ECO:0000256" key="10">
    <source>
        <dbReference type="SAM" id="Phobius"/>
    </source>
</evidence>
<reference evidence="13 14" key="1">
    <citation type="submission" date="2019-02" db="EMBL/GenBank/DDBJ databases">
        <title>Deep-cultivation of Planctomycetes and their phenomic and genomic characterization uncovers novel biology.</title>
        <authorList>
            <person name="Wiegand S."/>
            <person name="Jogler M."/>
            <person name="Boedeker C."/>
            <person name="Pinto D."/>
            <person name="Vollmers J."/>
            <person name="Rivas-Marin E."/>
            <person name="Kohn T."/>
            <person name="Peeters S.H."/>
            <person name="Heuer A."/>
            <person name="Rast P."/>
            <person name="Oberbeckmann S."/>
            <person name="Bunk B."/>
            <person name="Jeske O."/>
            <person name="Meyerdierks A."/>
            <person name="Storesund J.E."/>
            <person name="Kallscheuer N."/>
            <person name="Luecker S."/>
            <person name="Lage O.M."/>
            <person name="Pohl T."/>
            <person name="Merkel B.J."/>
            <person name="Hornburger P."/>
            <person name="Mueller R.-W."/>
            <person name="Bruemmer F."/>
            <person name="Labrenz M."/>
            <person name="Spormann A.M."/>
            <person name="Op den Camp H."/>
            <person name="Overmann J."/>
            <person name="Amann R."/>
            <person name="Jetten M.S.M."/>
            <person name="Mascher T."/>
            <person name="Medema M.H."/>
            <person name="Devos D.P."/>
            <person name="Kaster A.-K."/>
            <person name="Ovreas L."/>
            <person name="Rohde M."/>
            <person name="Galperin M.Y."/>
            <person name="Jogler C."/>
        </authorList>
    </citation>
    <scope>NUCLEOTIDE SEQUENCE [LARGE SCALE GENOMIC DNA]</scope>
    <source>
        <strain evidence="13 14">Pan44</strain>
    </source>
</reference>
<evidence type="ECO:0000256" key="3">
    <source>
        <dbReference type="ARBA" id="ARBA00012438"/>
    </source>
</evidence>
<dbReference type="Gene3D" id="6.10.340.10">
    <property type="match status" value="1"/>
</dbReference>
<evidence type="ECO:0000256" key="2">
    <source>
        <dbReference type="ARBA" id="ARBA00004651"/>
    </source>
</evidence>
<protein>
    <recommendedName>
        <fullName evidence="3">histidine kinase</fullName>
        <ecNumber evidence="3">2.7.13.3</ecNumber>
    </recommendedName>
</protein>
<dbReference type="SMART" id="SM00388">
    <property type="entry name" value="HisKA"/>
    <property type="match status" value="1"/>
</dbReference>
<dbReference type="KEGG" id="ccos:Pan44_38080"/>
<accession>A0A517SI11</accession>
<dbReference type="PANTHER" id="PTHR44936">
    <property type="entry name" value="SENSOR PROTEIN CREC"/>
    <property type="match status" value="1"/>
</dbReference>
<keyword evidence="5" id="KW-0597">Phosphoprotein</keyword>
<dbReference type="CDD" id="cd06225">
    <property type="entry name" value="HAMP"/>
    <property type="match status" value="1"/>
</dbReference>
<keyword evidence="7" id="KW-0547">Nucleotide-binding</keyword>
<dbReference type="GO" id="GO:0005886">
    <property type="term" value="C:plasma membrane"/>
    <property type="evidence" value="ECO:0007669"/>
    <property type="project" value="UniProtKB-SubCell"/>
</dbReference>
<keyword evidence="10" id="KW-0812">Transmembrane</keyword>
<dbReference type="InterPro" id="IPR003661">
    <property type="entry name" value="HisK_dim/P_dom"/>
</dbReference>
<dbReference type="InterPro" id="IPR036097">
    <property type="entry name" value="HisK_dim/P_sf"/>
</dbReference>
<evidence type="ECO:0000259" key="11">
    <source>
        <dbReference type="PROSITE" id="PS50109"/>
    </source>
</evidence>
<evidence type="ECO:0000256" key="7">
    <source>
        <dbReference type="ARBA" id="ARBA00022741"/>
    </source>
</evidence>
<dbReference type="GO" id="GO:0005524">
    <property type="term" value="F:ATP binding"/>
    <property type="evidence" value="ECO:0007669"/>
    <property type="project" value="UniProtKB-KW"/>
</dbReference>
<evidence type="ECO:0000256" key="8">
    <source>
        <dbReference type="ARBA" id="ARBA00022777"/>
    </source>
</evidence>
<dbReference type="RefSeq" id="WP_145032000.1">
    <property type="nucleotide sequence ID" value="NZ_CP036271.1"/>
</dbReference>
<dbReference type="SMART" id="SM00304">
    <property type="entry name" value="HAMP"/>
    <property type="match status" value="1"/>
</dbReference>
<sequence length="471" mass="51469">MMTWSLRNQMLLPLVVFAAILVFVVTFDRAALQVKLAGDRAVRAYIAVADQLANAPPERIPDVLSAAQKDNDGWHFVIVADHELRTGTIAMLPRQEEIATTLPPASRTSAGYDEVLMGLEGHWYYVIPLAVPGWPDGSYLVCLEPYQSIAATITGAFRKSAWLSLAICTALIAAAAVYSSRLSRRVVRIEQQVRRIAAGDHRQMADERGNDEISRLARSVNVMSSDLDSMKRLVAQTERDRLHSQVAGGVAHELRNGIHAARLSLEVFQESYESPEGPARMLRNAHDQLAVTETLVRRLLSLGKKPMNLETSSLPIGTILKNVVDMVDPVCRHAEIRLRENFHCGADETIHDAESMHAAIVNLCLNGVEAIGRRGEITLSLTSTSGFIEIQVSDSGCGPESTVAEQIFEPFVTTKPDGIGLGLVQVRQAARNAGGDVTWTRDSDRTVFSIRVPCRETPRPSGSPQPALAAT</sequence>
<comment type="catalytic activity">
    <reaction evidence="1">
        <text>ATP + protein L-histidine = ADP + protein N-phospho-L-histidine.</text>
        <dbReference type="EC" id="2.7.13.3"/>
    </reaction>
</comment>
<dbReference type="SMART" id="SM00387">
    <property type="entry name" value="HATPase_c"/>
    <property type="match status" value="1"/>
</dbReference>
<dbReference type="PROSITE" id="PS50885">
    <property type="entry name" value="HAMP"/>
    <property type="match status" value="1"/>
</dbReference>
<evidence type="ECO:0000256" key="9">
    <source>
        <dbReference type="ARBA" id="ARBA00022840"/>
    </source>
</evidence>
<dbReference type="PRINTS" id="PR00344">
    <property type="entry name" value="BCTRLSENSOR"/>
</dbReference>
<dbReference type="InParanoid" id="A0A517SI11"/>
<comment type="subcellular location">
    <subcellularLocation>
        <location evidence="2">Cell membrane</location>
        <topology evidence="2">Multi-pass membrane protein</topology>
    </subcellularLocation>
</comment>
<dbReference type="InterPro" id="IPR004358">
    <property type="entry name" value="Sig_transdc_His_kin-like_C"/>
</dbReference>
<dbReference type="InterPro" id="IPR050980">
    <property type="entry name" value="2C_sensor_his_kinase"/>
</dbReference>
<keyword evidence="10" id="KW-0472">Membrane</keyword>
<name>A0A517SI11_9PLAN</name>
<dbReference type="PROSITE" id="PS50109">
    <property type="entry name" value="HIS_KIN"/>
    <property type="match status" value="1"/>
</dbReference>
<organism evidence="13 14">
    <name type="scientific">Caulifigura coniformis</name>
    <dbReference type="NCBI Taxonomy" id="2527983"/>
    <lineage>
        <taxon>Bacteria</taxon>
        <taxon>Pseudomonadati</taxon>
        <taxon>Planctomycetota</taxon>
        <taxon>Planctomycetia</taxon>
        <taxon>Planctomycetales</taxon>
        <taxon>Planctomycetaceae</taxon>
        <taxon>Caulifigura</taxon>
    </lineage>
</organism>
<dbReference type="SUPFAM" id="SSF55874">
    <property type="entry name" value="ATPase domain of HSP90 chaperone/DNA topoisomerase II/histidine kinase"/>
    <property type="match status" value="1"/>
</dbReference>
<dbReference type="Pfam" id="PF00672">
    <property type="entry name" value="HAMP"/>
    <property type="match status" value="1"/>
</dbReference>
<dbReference type="AlphaFoldDB" id="A0A517SI11"/>
<dbReference type="EC" id="2.7.13.3" evidence="3"/>
<dbReference type="PANTHER" id="PTHR44936:SF10">
    <property type="entry name" value="SENSOR PROTEIN RSTB"/>
    <property type="match status" value="1"/>
</dbReference>
<dbReference type="Pfam" id="PF02518">
    <property type="entry name" value="HATPase_c"/>
    <property type="match status" value="1"/>
</dbReference>
<evidence type="ECO:0000313" key="13">
    <source>
        <dbReference type="EMBL" id="QDT55760.1"/>
    </source>
</evidence>
<dbReference type="Proteomes" id="UP000315700">
    <property type="component" value="Chromosome"/>
</dbReference>
<gene>
    <name evidence="13" type="primary">zraS_2</name>
    <name evidence="13" type="ORF">Pan44_38080</name>
</gene>
<evidence type="ECO:0000256" key="6">
    <source>
        <dbReference type="ARBA" id="ARBA00022679"/>
    </source>
</evidence>
<dbReference type="Gene3D" id="3.30.565.10">
    <property type="entry name" value="Histidine kinase-like ATPase, C-terminal domain"/>
    <property type="match status" value="1"/>
</dbReference>
<dbReference type="SUPFAM" id="SSF47384">
    <property type="entry name" value="Homodimeric domain of signal transducing histidine kinase"/>
    <property type="match status" value="1"/>
</dbReference>
<keyword evidence="4" id="KW-1003">Cell membrane</keyword>
<evidence type="ECO:0000256" key="5">
    <source>
        <dbReference type="ARBA" id="ARBA00022553"/>
    </source>
</evidence>
<dbReference type="CDD" id="cd00082">
    <property type="entry name" value="HisKA"/>
    <property type="match status" value="1"/>
</dbReference>
<proteinExistence type="predicted"/>
<dbReference type="Gene3D" id="1.10.287.130">
    <property type="match status" value="1"/>
</dbReference>
<keyword evidence="10" id="KW-1133">Transmembrane helix</keyword>
<dbReference type="InterPro" id="IPR003660">
    <property type="entry name" value="HAMP_dom"/>
</dbReference>
<keyword evidence="14" id="KW-1185">Reference proteome</keyword>
<feature type="domain" description="Histidine kinase" evidence="11">
    <location>
        <begin position="249"/>
        <end position="456"/>
    </location>
</feature>
<keyword evidence="6 13" id="KW-0808">Transferase</keyword>
<dbReference type="InterPro" id="IPR036890">
    <property type="entry name" value="HATPase_C_sf"/>
</dbReference>
<feature type="domain" description="HAMP" evidence="12">
    <location>
        <begin position="180"/>
        <end position="232"/>
    </location>
</feature>
<evidence type="ECO:0000259" key="12">
    <source>
        <dbReference type="PROSITE" id="PS50885"/>
    </source>
</evidence>
<keyword evidence="8" id="KW-0418">Kinase</keyword>
<evidence type="ECO:0000256" key="4">
    <source>
        <dbReference type="ARBA" id="ARBA00022475"/>
    </source>
</evidence>
<dbReference type="InterPro" id="IPR005467">
    <property type="entry name" value="His_kinase_dom"/>
</dbReference>
<dbReference type="OrthoDB" id="1931120at2"/>
<dbReference type="EMBL" id="CP036271">
    <property type="protein sequence ID" value="QDT55760.1"/>
    <property type="molecule type" value="Genomic_DNA"/>
</dbReference>
<dbReference type="GO" id="GO:0000155">
    <property type="term" value="F:phosphorelay sensor kinase activity"/>
    <property type="evidence" value="ECO:0007669"/>
    <property type="project" value="InterPro"/>
</dbReference>
<evidence type="ECO:0000313" key="14">
    <source>
        <dbReference type="Proteomes" id="UP000315700"/>
    </source>
</evidence>
<feature type="transmembrane region" description="Helical" evidence="10">
    <location>
        <begin position="161"/>
        <end position="178"/>
    </location>
</feature>
<evidence type="ECO:0000256" key="1">
    <source>
        <dbReference type="ARBA" id="ARBA00000085"/>
    </source>
</evidence>